<dbReference type="GO" id="GO:0006493">
    <property type="term" value="P:protein O-linked glycosylation"/>
    <property type="evidence" value="ECO:0007669"/>
    <property type="project" value="TreeGrafter"/>
</dbReference>
<gene>
    <name evidence="4" type="ORF">J1605_011523</name>
</gene>
<dbReference type="Gene3D" id="3.90.550.10">
    <property type="entry name" value="Spore Coat Polysaccharide Biosynthesis Protein SpsA, Chain A"/>
    <property type="match status" value="2"/>
</dbReference>
<evidence type="ECO:0000313" key="5">
    <source>
        <dbReference type="Proteomes" id="UP001159641"/>
    </source>
</evidence>
<evidence type="ECO:0000256" key="2">
    <source>
        <dbReference type="SAM" id="MobiDB-lite"/>
    </source>
</evidence>
<feature type="domain" description="Glycosyltransferase 2-like" evidence="3">
    <location>
        <begin position="27"/>
        <end position="79"/>
    </location>
</feature>
<evidence type="ECO:0000313" key="4">
    <source>
        <dbReference type="EMBL" id="KAJ8780522.1"/>
    </source>
</evidence>
<dbReference type="InterPro" id="IPR029044">
    <property type="entry name" value="Nucleotide-diphossugar_trans"/>
</dbReference>
<dbReference type="PANTHER" id="PTHR11675:SF28">
    <property type="entry name" value="POLYPEPTIDE N-ACETYLGALACTOSAMINYLTRANSFERASE 9"/>
    <property type="match status" value="1"/>
</dbReference>
<dbReference type="Proteomes" id="UP001159641">
    <property type="component" value="Unassembled WGS sequence"/>
</dbReference>
<keyword evidence="5" id="KW-1185">Reference proteome</keyword>
<organism evidence="4 5">
    <name type="scientific">Eschrichtius robustus</name>
    <name type="common">California gray whale</name>
    <name type="synonym">Eschrichtius gibbosus</name>
    <dbReference type="NCBI Taxonomy" id="9764"/>
    <lineage>
        <taxon>Eukaryota</taxon>
        <taxon>Metazoa</taxon>
        <taxon>Chordata</taxon>
        <taxon>Craniata</taxon>
        <taxon>Vertebrata</taxon>
        <taxon>Euteleostomi</taxon>
        <taxon>Mammalia</taxon>
        <taxon>Eutheria</taxon>
        <taxon>Laurasiatheria</taxon>
        <taxon>Artiodactyla</taxon>
        <taxon>Whippomorpha</taxon>
        <taxon>Cetacea</taxon>
        <taxon>Mysticeti</taxon>
        <taxon>Eschrichtiidae</taxon>
        <taxon>Eschrichtius</taxon>
    </lineage>
</organism>
<accession>A0AB34GMU8</accession>
<dbReference type="AlphaFoldDB" id="A0AB34GMU8"/>
<dbReference type="Pfam" id="PF00535">
    <property type="entry name" value="Glycos_transf_2"/>
    <property type="match status" value="1"/>
</dbReference>
<dbReference type="PANTHER" id="PTHR11675">
    <property type="entry name" value="N-ACETYLGALACTOSAMINYLTRANSFERASE"/>
    <property type="match status" value="1"/>
</dbReference>
<evidence type="ECO:0000259" key="3">
    <source>
        <dbReference type="Pfam" id="PF00535"/>
    </source>
</evidence>
<dbReference type="GO" id="GO:0004653">
    <property type="term" value="F:polypeptide N-acetylgalactosaminyltransferase activity"/>
    <property type="evidence" value="ECO:0007669"/>
    <property type="project" value="TreeGrafter"/>
</dbReference>
<protein>
    <recommendedName>
        <fullName evidence="3">Glycosyltransferase 2-like domain-containing protein</fullName>
    </recommendedName>
</protein>
<feature type="region of interest" description="Disordered" evidence="2">
    <location>
        <begin position="292"/>
        <end position="321"/>
    </location>
</feature>
<proteinExistence type="predicted"/>
<keyword evidence="1" id="KW-1015">Disulfide bond</keyword>
<dbReference type="EMBL" id="JAIQCJ010002158">
    <property type="protein sequence ID" value="KAJ8780522.1"/>
    <property type="molecule type" value="Genomic_DNA"/>
</dbReference>
<feature type="compositionally biased region" description="Basic and acidic residues" evidence="2">
    <location>
        <begin position="175"/>
        <end position="191"/>
    </location>
</feature>
<feature type="region of interest" description="Disordered" evidence="2">
    <location>
        <begin position="163"/>
        <end position="191"/>
    </location>
</feature>
<dbReference type="InterPro" id="IPR001173">
    <property type="entry name" value="Glyco_trans_2-like"/>
</dbReference>
<evidence type="ECO:0000256" key="1">
    <source>
        <dbReference type="ARBA" id="ARBA00023157"/>
    </source>
</evidence>
<reference evidence="4 5" key="1">
    <citation type="submission" date="2022-11" db="EMBL/GenBank/DDBJ databases">
        <title>Whole genome sequence of Eschrichtius robustus ER-17-0199.</title>
        <authorList>
            <person name="Bruniche-Olsen A."/>
            <person name="Black A.N."/>
            <person name="Fields C.J."/>
            <person name="Walden K."/>
            <person name="Dewoody J.A."/>
        </authorList>
    </citation>
    <scope>NUCLEOTIDE SEQUENCE [LARGE SCALE GENOMIC DNA]</scope>
    <source>
        <strain evidence="4">ER-17-0199</strain>
        <tissue evidence="4">Blubber</tissue>
    </source>
</reference>
<dbReference type="SUPFAM" id="SSF53448">
    <property type="entry name" value="Nucleotide-diphospho-sugar transferases"/>
    <property type="match status" value="2"/>
</dbReference>
<name>A0AB34GMU8_ESCRO</name>
<feature type="region of interest" description="Disordered" evidence="2">
    <location>
        <begin position="1"/>
        <end position="20"/>
    </location>
</feature>
<comment type="caution">
    <text evidence="4">The sequence shown here is derived from an EMBL/GenBank/DDBJ whole genome shotgun (WGS) entry which is preliminary data.</text>
</comment>
<sequence length="445" mass="47411">MRWALISPRSPQHPEPTPSNVELKLNLDQYVSKRYPGLVKIVRNSRREGLIRARLQGWKVATAPVVGFFDAHVEFSMGWGEEGCGTCPGFVFALGRQGPCRSSVLSVDPRPAASAAPESSQDMQLCVTYGLWVGPGVCAPPPGTLTRLCPTAATLAPAGTCSGSERNKWQQAGRAEGDIPREGSRRAGLRRDARPANEAFVVDVLIKSHSAWPVSPAGGHEGLAFAVNGALSFHVPSTLAVASQSPQDYELVLSAGSVPGLWSQDGPVEVSEIGPNPCARIPGVHQSLATGCPGKGETSAGGSAAQATPGLPEVKPLDPPSAGAIRHGAEPALSRIREDRRRIVLPAIDNIKYDTFEVQQYASAAHGYNWGLWCMYIIPPQDWLDRGDEAAPIRTPAMIGCSFVVDREYFGDIGLLDPGMEVYGGENIELGMRGKLTELGHGSKL</sequence>
<dbReference type="GO" id="GO:0005794">
    <property type="term" value="C:Golgi apparatus"/>
    <property type="evidence" value="ECO:0007669"/>
    <property type="project" value="TreeGrafter"/>
</dbReference>